<reference evidence="4" key="1">
    <citation type="submission" date="2018-03" db="EMBL/GenBank/DDBJ databases">
        <authorList>
            <person name="Rodrigo-Torres L."/>
            <person name="Arahal R. D."/>
            <person name="Lucena T."/>
        </authorList>
    </citation>
    <scope>NUCLEOTIDE SEQUENCE [LARGE SCALE GENOMIC DNA]</scope>
    <source>
        <strain evidence="4">CECT 8871</strain>
    </source>
</reference>
<dbReference type="InterPro" id="IPR011049">
    <property type="entry name" value="Serralysin-like_metalloprot_C"/>
</dbReference>
<dbReference type="InterPro" id="IPR001343">
    <property type="entry name" value="Hemolysn_Ca-bd"/>
</dbReference>
<evidence type="ECO:0000256" key="1">
    <source>
        <dbReference type="ARBA" id="ARBA00004613"/>
    </source>
</evidence>
<dbReference type="PRINTS" id="PR00313">
    <property type="entry name" value="CABNDNGRPT"/>
</dbReference>
<dbReference type="AlphaFoldDB" id="A0A2R8AQK9"/>
<gene>
    <name evidence="3" type="primary">ltxA_11</name>
    <name evidence="3" type="ORF">PRI8871_00960</name>
</gene>
<evidence type="ECO:0000256" key="2">
    <source>
        <dbReference type="ARBA" id="ARBA00022525"/>
    </source>
</evidence>
<proteinExistence type="predicted"/>
<evidence type="ECO:0000313" key="3">
    <source>
        <dbReference type="EMBL" id="SPF78361.1"/>
    </source>
</evidence>
<dbReference type="GO" id="GO:0005509">
    <property type="term" value="F:calcium ion binding"/>
    <property type="evidence" value="ECO:0007669"/>
    <property type="project" value="InterPro"/>
</dbReference>
<dbReference type="RefSeq" id="WP_108885007.1">
    <property type="nucleotide sequence ID" value="NZ_OMOJ01000001.1"/>
</dbReference>
<accession>A0A2R8AQK9</accession>
<keyword evidence="4" id="KW-1185">Reference proteome</keyword>
<keyword evidence="2" id="KW-0964">Secreted</keyword>
<dbReference type="PROSITE" id="PS00330">
    <property type="entry name" value="HEMOLYSIN_CALCIUM"/>
    <property type="match status" value="1"/>
</dbReference>
<dbReference type="EMBL" id="OMOJ01000001">
    <property type="protein sequence ID" value="SPF78361.1"/>
    <property type="molecule type" value="Genomic_DNA"/>
</dbReference>
<name>A0A2R8AQK9_9RHOB</name>
<organism evidence="3 4">
    <name type="scientific">Pseudoprimorskyibacter insulae</name>
    <dbReference type="NCBI Taxonomy" id="1695997"/>
    <lineage>
        <taxon>Bacteria</taxon>
        <taxon>Pseudomonadati</taxon>
        <taxon>Pseudomonadota</taxon>
        <taxon>Alphaproteobacteria</taxon>
        <taxon>Rhodobacterales</taxon>
        <taxon>Paracoccaceae</taxon>
        <taxon>Pseudoprimorskyibacter</taxon>
    </lineage>
</organism>
<dbReference type="GO" id="GO:0005576">
    <property type="term" value="C:extracellular region"/>
    <property type="evidence" value="ECO:0007669"/>
    <property type="project" value="UniProtKB-SubCell"/>
</dbReference>
<dbReference type="Pfam" id="PF00353">
    <property type="entry name" value="HemolysinCabind"/>
    <property type="match status" value="5"/>
</dbReference>
<dbReference type="SUPFAM" id="SSF51120">
    <property type="entry name" value="beta-Roll"/>
    <property type="match status" value="4"/>
</dbReference>
<dbReference type="PANTHER" id="PTHR38340">
    <property type="entry name" value="S-LAYER PROTEIN"/>
    <property type="match status" value="1"/>
</dbReference>
<sequence>MTTYSFNARYVNYGPDEKASEYRDATISLIVGDGATSVTYGYDTAPVGFGPTPVELLADNFINLLLDWAVVDPDDLVSWVMEVKTDTTTSYVWGVDIRLDGVGEYYILLGGDDLFAGLDTKADFDTLETLVTSVGDAPAGSGFEPGTQILTYPLPDGVSRYEDDAIFGTPGNDSANAGIGNDVFFRSEGQDTLDGGDGEDGASYQGLDTFIRANLSGMTQQGILANTVVTANYTDQVFGVENFYGTAHDDIIIMGDSTGYVFDRAGNDSVTGGAGGTAFMAGSGDDTYVGVASNDLLSYRDDGWDSAGDPVFGIVVSMTGQGTGTVADGWGWTDSFSGIELIEGGYGDDLFYGGSGNDEFAGGGGDDHLRGFGGDDRFFMDTGDDTFDGGDGFDLLLIDLSDEDPNAYDLEINLAGQFIGKLGETDHRDEVISVESIELTGGLDAVFTGTDADEKLYGDTGSDTLNGGGGNDTLKGGDSADTLIGGAGNDVLFGGDTANDLRDQVYGGDGNDSIDGGYGNDELRGDAGDDSIEGGFGVDTVIGGTGNDVLTGSAWSDLIFGGDGDDFINGGFGFDRVNGGTGADKFYHTNAAGHGSDWIQDFDAAQGDVLFFGGGAATKSDFLVQRATTANAGDASVQEVFVTHVPSGNLLWALVDGDAQTSLNVLAAGQTFDLLA</sequence>
<dbReference type="Gene3D" id="2.150.10.10">
    <property type="entry name" value="Serralysin-like metalloprotease, C-terminal"/>
    <property type="match status" value="2"/>
</dbReference>
<dbReference type="OrthoDB" id="733404at2"/>
<dbReference type="InterPro" id="IPR050557">
    <property type="entry name" value="RTX_toxin/Mannuronan_C5-epim"/>
</dbReference>
<dbReference type="InterPro" id="IPR018511">
    <property type="entry name" value="Hemolysin-typ_Ca-bd_CS"/>
</dbReference>
<dbReference type="Proteomes" id="UP000244904">
    <property type="component" value="Unassembled WGS sequence"/>
</dbReference>
<protein>
    <submittedName>
        <fullName evidence="3">Leukotoxin</fullName>
    </submittedName>
</protein>
<evidence type="ECO:0000313" key="4">
    <source>
        <dbReference type="Proteomes" id="UP000244904"/>
    </source>
</evidence>
<comment type="subcellular location">
    <subcellularLocation>
        <location evidence="1">Secreted</location>
    </subcellularLocation>
</comment>
<dbReference type="PANTHER" id="PTHR38340:SF1">
    <property type="entry name" value="S-LAYER PROTEIN"/>
    <property type="match status" value="1"/>
</dbReference>